<organism evidence="2 3">
    <name type="scientific">Phytoactinopolyspora halotolerans</name>
    <dbReference type="NCBI Taxonomy" id="1981512"/>
    <lineage>
        <taxon>Bacteria</taxon>
        <taxon>Bacillati</taxon>
        <taxon>Actinomycetota</taxon>
        <taxon>Actinomycetes</taxon>
        <taxon>Jiangellales</taxon>
        <taxon>Jiangellaceae</taxon>
        <taxon>Phytoactinopolyspora</taxon>
    </lineage>
</organism>
<dbReference type="AlphaFoldDB" id="A0A6L9SAW5"/>
<dbReference type="Pfam" id="PF00480">
    <property type="entry name" value="ROK"/>
    <property type="match status" value="1"/>
</dbReference>
<evidence type="ECO:0000256" key="1">
    <source>
        <dbReference type="ARBA" id="ARBA00006479"/>
    </source>
</evidence>
<dbReference type="InterPro" id="IPR000600">
    <property type="entry name" value="ROK"/>
</dbReference>
<dbReference type="InterPro" id="IPR043129">
    <property type="entry name" value="ATPase_NBD"/>
</dbReference>
<dbReference type="CDD" id="cd24058">
    <property type="entry name" value="ASKHA_NBD_ROK_PPGK"/>
    <property type="match status" value="1"/>
</dbReference>
<protein>
    <submittedName>
        <fullName evidence="2">ROK family protein</fullName>
    </submittedName>
</protein>
<dbReference type="NCBIfam" id="NF045942">
    <property type="entry name" value="PolPhglucPhase"/>
    <property type="match status" value="1"/>
</dbReference>
<accession>A0A6L9SAW5</accession>
<dbReference type="Proteomes" id="UP000475214">
    <property type="component" value="Unassembled WGS sequence"/>
</dbReference>
<name>A0A6L9SAW5_9ACTN</name>
<dbReference type="PANTHER" id="PTHR18964">
    <property type="entry name" value="ROK (REPRESSOR, ORF, KINASE) FAMILY"/>
    <property type="match status" value="1"/>
</dbReference>
<evidence type="ECO:0000313" key="2">
    <source>
        <dbReference type="EMBL" id="NEE01711.1"/>
    </source>
</evidence>
<dbReference type="SUPFAM" id="SSF53067">
    <property type="entry name" value="Actin-like ATPase domain"/>
    <property type="match status" value="1"/>
</dbReference>
<proteinExistence type="inferred from homology"/>
<evidence type="ECO:0000313" key="3">
    <source>
        <dbReference type="Proteomes" id="UP000475214"/>
    </source>
</evidence>
<gene>
    <name evidence="2" type="ORF">G1H10_16180</name>
</gene>
<dbReference type="Gene3D" id="3.30.420.40">
    <property type="match status" value="2"/>
</dbReference>
<sequence>MRSPGACRWPARSTSPSWWRWPRWSRYCCVALARTARIGQASGVATTNEIGFGIDIGGSGIKGAPVDLRRGEFTEERVRIETPDESTPQNVIEVVLQVLEAFDWKQPFGCTFPGVVRRGVVGSAANVDDAWVGVNLEKELTERTGQPVTAINDADAAGLAEARLGAGAEVDGVVIVTTLGTGIGSALLHRGVLQPNTEFGHLYLENGLEAEHYAASSVREREDLSWEDWADRLQLVYSYLEFLFSPDLFVVGGGISKKSERFLPRLKLETPIVPAALRNDGGIIGAALLAAETHPQ</sequence>
<keyword evidence="3" id="KW-1185">Reference proteome</keyword>
<dbReference type="EMBL" id="JAAGOA010000011">
    <property type="protein sequence ID" value="NEE01711.1"/>
    <property type="molecule type" value="Genomic_DNA"/>
</dbReference>
<comment type="caution">
    <text evidence="2">The sequence shown here is derived from an EMBL/GenBank/DDBJ whole genome shotgun (WGS) entry which is preliminary data.</text>
</comment>
<dbReference type="PANTHER" id="PTHR18964:SF146">
    <property type="entry name" value="POLYPHOSPHATE GLUCOKINASE"/>
    <property type="match status" value="1"/>
</dbReference>
<reference evidence="2 3" key="1">
    <citation type="submission" date="2020-02" db="EMBL/GenBank/DDBJ databases">
        <authorList>
            <person name="Li X.-J."/>
            <person name="Han X.-M."/>
        </authorList>
    </citation>
    <scope>NUCLEOTIDE SEQUENCE [LARGE SCALE GENOMIC DNA]</scope>
    <source>
        <strain evidence="2 3">CCTCC AB 2017055</strain>
    </source>
</reference>
<comment type="similarity">
    <text evidence="1">Belongs to the ROK (NagC/XylR) family.</text>
</comment>